<dbReference type="EMBL" id="BAABJP010000051">
    <property type="protein sequence ID" value="GAA5172126.1"/>
    <property type="molecule type" value="Genomic_DNA"/>
</dbReference>
<dbReference type="RefSeq" id="WP_345703417.1">
    <property type="nucleotide sequence ID" value="NZ_BAABJP010000051.1"/>
</dbReference>
<keyword evidence="1" id="KW-1133">Transmembrane helix</keyword>
<accession>A0ABP9R5V2</accession>
<keyword evidence="1" id="KW-0472">Membrane</keyword>
<reference evidence="3" key="1">
    <citation type="journal article" date="2019" name="Int. J. Syst. Evol. Microbiol.">
        <title>The Global Catalogue of Microorganisms (GCM) 10K type strain sequencing project: providing services to taxonomists for standard genome sequencing and annotation.</title>
        <authorList>
            <consortium name="The Broad Institute Genomics Platform"/>
            <consortium name="The Broad Institute Genome Sequencing Center for Infectious Disease"/>
            <person name="Wu L."/>
            <person name="Ma J."/>
        </authorList>
    </citation>
    <scope>NUCLEOTIDE SEQUENCE [LARGE SCALE GENOMIC DNA]</scope>
    <source>
        <strain evidence="3">JCM 18303</strain>
    </source>
</reference>
<evidence type="ECO:0000256" key="1">
    <source>
        <dbReference type="SAM" id="Phobius"/>
    </source>
</evidence>
<feature type="transmembrane region" description="Helical" evidence="1">
    <location>
        <begin position="34"/>
        <end position="52"/>
    </location>
</feature>
<dbReference type="Pfam" id="PF11298">
    <property type="entry name" value="DUF3099"/>
    <property type="match status" value="1"/>
</dbReference>
<evidence type="ECO:0000313" key="2">
    <source>
        <dbReference type="EMBL" id="GAA5172126.1"/>
    </source>
</evidence>
<sequence length="117" mass="13416">MRDPNPGDNPDEITVITDAPMSYQDQLAARRRRYSIMMFMRVPCLVLAAVFYNTPWLAATLIILSIPLPWMAVIIANDRLPLKRTKFQRFRADAEQLEKPVERRQLDSGEGRIIDGG</sequence>
<name>A0ABP9R5V2_9PSEU</name>
<evidence type="ECO:0000313" key="3">
    <source>
        <dbReference type="Proteomes" id="UP001428817"/>
    </source>
</evidence>
<feature type="transmembrane region" description="Helical" evidence="1">
    <location>
        <begin position="58"/>
        <end position="76"/>
    </location>
</feature>
<dbReference type="Proteomes" id="UP001428817">
    <property type="component" value="Unassembled WGS sequence"/>
</dbReference>
<gene>
    <name evidence="2" type="ORF">GCM10023321_71560</name>
</gene>
<dbReference type="InterPro" id="IPR021449">
    <property type="entry name" value="DUF3099"/>
</dbReference>
<proteinExistence type="predicted"/>
<protein>
    <submittedName>
        <fullName evidence="2">DUF3099 domain-containing protein</fullName>
    </submittedName>
</protein>
<organism evidence="2 3">
    <name type="scientific">Pseudonocardia eucalypti</name>
    <dbReference type="NCBI Taxonomy" id="648755"/>
    <lineage>
        <taxon>Bacteria</taxon>
        <taxon>Bacillati</taxon>
        <taxon>Actinomycetota</taxon>
        <taxon>Actinomycetes</taxon>
        <taxon>Pseudonocardiales</taxon>
        <taxon>Pseudonocardiaceae</taxon>
        <taxon>Pseudonocardia</taxon>
    </lineage>
</organism>
<comment type="caution">
    <text evidence="2">The sequence shown here is derived from an EMBL/GenBank/DDBJ whole genome shotgun (WGS) entry which is preliminary data.</text>
</comment>
<keyword evidence="3" id="KW-1185">Reference proteome</keyword>
<keyword evidence="1" id="KW-0812">Transmembrane</keyword>